<evidence type="ECO:0000256" key="1">
    <source>
        <dbReference type="ARBA" id="ARBA00023125"/>
    </source>
</evidence>
<dbReference type="RefSeq" id="WP_290704421.1">
    <property type="nucleotide sequence ID" value="NZ_BAAAVS010000011.1"/>
</dbReference>
<gene>
    <name evidence="3" type="ORF">GCM10010528_06530</name>
</gene>
<evidence type="ECO:0000313" key="4">
    <source>
        <dbReference type="Proteomes" id="UP001501035"/>
    </source>
</evidence>
<dbReference type="SUPFAM" id="SSF46955">
    <property type="entry name" value="Putative DNA-binding domain"/>
    <property type="match status" value="1"/>
</dbReference>
<evidence type="ECO:0000313" key="3">
    <source>
        <dbReference type="EMBL" id="GAA3027442.1"/>
    </source>
</evidence>
<proteinExistence type="predicted"/>
<evidence type="ECO:0000259" key="2">
    <source>
        <dbReference type="PROSITE" id="PS50937"/>
    </source>
</evidence>
<reference evidence="4" key="1">
    <citation type="journal article" date="2019" name="Int. J. Syst. Evol. Microbiol.">
        <title>The Global Catalogue of Microorganisms (GCM) 10K type strain sequencing project: providing services to taxonomists for standard genome sequencing and annotation.</title>
        <authorList>
            <consortium name="The Broad Institute Genomics Platform"/>
            <consortium name="The Broad Institute Genome Sequencing Center for Infectious Disease"/>
            <person name="Wu L."/>
            <person name="Ma J."/>
        </authorList>
    </citation>
    <scope>NUCLEOTIDE SEQUENCE [LARGE SCALE GENOMIC DNA]</scope>
    <source>
        <strain evidence="4">JCM 14234</strain>
    </source>
</reference>
<comment type="caution">
    <text evidence="3">The sequence shown here is derived from an EMBL/GenBank/DDBJ whole genome shotgun (WGS) entry which is preliminary data.</text>
</comment>
<keyword evidence="1" id="KW-0238">DNA-binding</keyword>
<keyword evidence="4" id="KW-1185">Reference proteome</keyword>
<dbReference type="EMBL" id="BAAAVS010000011">
    <property type="protein sequence ID" value="GAA3027442.1"/>
    <property type="molecule type" value="Genomic_DNA"/>
</dbReference>
<dbReference type="Pfam" id="PF13411">
    <property type="entry name" value="MerR_1"/>
    <property type="match status" value="1"/>
</dbReference>
<protein>
    <submittedName>
        <fullName evidence="3">MerR family transcriptional regulator</fullName>
    </submittedName>
</protein>
<dbReference type="PANTHER" id="PTHR30204">
    <property type="entry name" value="REDOX-CYCLING DRUG-SENSING TRANSCRIPTIONAL ACTIVATOR SOXR"/>
    <property type="match status" value="1"/>
</dbReference>
<dbReference type="SMART" id="SM00422">
    <property type="entry name" value="HTH_MERR"/>
    <property type="match status" value="1"/>
</dbReference>
<dbReference type="PANTHER" id="PTHR30204:SF93">
    <property type="entry name" value="HTH MERR-TYPE DOMAIN-CONTAINING PROTEIN"/>
    <property type="match status" value="1"/>
</dbReference>
<dbReference type="Gene3D" id="1.10.1660.10">
    <property type="match status" value="1"/>
</dbReference>
<accession>A0ABP6KZ01</accession>
<name>A0ABP6KZ01_9ACTN</name>
<dbReference type="PROSITE" id="PS50937">
    <property type="entry name" value="HTH_MERR_2"/>
    <property type="match status" value="1"/>
</dbReference>
<dbReference type="PRINTS" id="PR00040">
    <property type="entry name" value="HTHMERR"/>
</dbReference>
<feature type="domain" description="HTH merR-type" evidence="2">
    <location>
        <begin position="3"/>
        <end position="71"/>
    </location>
</feature>
<organism evidence="3 4">
    <name type="scientific">Gordonia defluvii</name>
    <dbReference type="NCBI Taxonomy" id="283718"/>
    <lineage>
        <taxon>Bacteria</taxon>
        <taxon>Bacillati</taxon>
        <taxon>Actinomycetota</taxon>
        <taxon>Actinomycetes</taxon>
        <taxon>Mycobacteriales</taxon>
        <taxon>Gordoniaceae</taxon>
        <taxon>Gordonia</taxon>
    </lineage>
</organism>
<sequence length="252" mass="27891">MAEYRINDLAQVSGVSVRNIRVYQDRGLLPPPVIKGRTGWYYDEHLIRLNLISRMLERGYTFATISELLAAAHHGMTVEHILRGSTKRSRFQNLKSVATITVAELRKSLGASDRTIALSQKLGLLAKEGAGFAVTNPELLEGAEALVRDGIDIDVLLDRWVRVQDDLEDVAHSFVSIITDRFVDASLLGFDDVEVGRISDLIRRVRPLAHEVVDSTFTKALDREISKALAAVTAILETSTPAPMGEISEEQD</sequence>
<dbReference type="Proteomes" id="UP001501035">
    <property type="component" value="Unassembled WGS sequence"/>
</dbReference>
<dbReference type="InterPro" id="IPR047057">
    <property type="entry name" value="MerR_fam"/>
</dbReference>
<dbReference type="InterPro" id="IPR000551">
    <property type="entry name" value="MerR-type_HTH_dom"/>
</dbReference>
<dbReference type="InterPro" id="IPR009061">
    <property type="entry name" value="DNA-bd_dom_put_sf"/>
</dbReference>